<dbReference type="AlphaFoldDB" id="A0A329VAN2"/>
<comment type="caution">
    <text evidence="1">The sequence shown here is derived from an EMBL/GenBank/DDBJ whole genome shotgun (WGS) entry which is preliminary data.</text>
</comment>
<dbReference type="RefSeq" id="WP_113027080.1">
    <property type="nucleotide sequence ID" value="NZ_CAWNWQ010000050.1"/>
</dbReference>
<protein>
    <submittedName>
        <fullName evidence="1">Uncharacterized protein</fullName>
    </submittedName>
</protein>
<dbReference type="EMBL" id="NSCI01000050">
    <property type="protein sequence ID" value="RAW83237.1"/>
    <property type="molecule type" value="Genomic_DNA"/>
</dbReference>
<evidence type="ECO:0000313" key="2">
    <source>
        <dbReference type="Proteomes" id="UP000250870"/>
    </source>
</evidence>
<sequence length="80" mass="8952">MDFFASRGFPIVVNFNYGTSFKGALDDVSGAIDLLLPILEQHGLKERTLEITFDFRNPVHSIVTSGHKEMGAPWLTGIEW</sequence>
<reference evidence="1 2" key="1">
    <citation type="journal article" date="2018" name="Int. J. Syst. Evol. Microbiol.">
        <title>Whole-genome-based revisit of Photorhabdus phylogeny: proposal for the elevation of most Photorhabdus subspecies to the species level and description of one novel species Photorhabdus bodei sp. nov., and one novel subspecies Photorhabdus laumondii subsp. clarkei subsp. nov.</title>
        <authorList>
            <person name="Machado R.A.R."/>
            <person name="Wuthrich D."/>
            <person name="Kuhnert P."/>
            <person name="Arce C.C.M."/>
            <person name="Thonen L."/>
            <person name="Ruiz C."/>
            <person name="Zhang X."/>
            <person name="Robert C.A.M."/>
            <person name="Karimi J."/>
            <person name="Kamali S."/>
            <person name="Ma J."/>
            <person name="Bruggmann R."/>
            <person name="Erb M."/>
        </authorList>
    </citation>
    <scope>NUCLEOTIDE SEQUENCE [LARGE SCALE GENOMIC DNA]</scope>
    <source>
        <strain evidence="1 2">BOJ-47</strain>
    </source>
</reference>
<dbReference type="Proteomes" id="UP000250870">
    <property type="component" value="Unassembled WGS sequence"/>
</dbReference>
<name>A0A329VAN2_9GAMM</name>
<accession>A0A329VAN2</accession>
<evidence type="ECO:0000313" key="1">
    <source>
        <dbReference type="EMBL" id="RAW83237.1"/>
    </source>
</evidence>
<gene>
    <name evidence="1" type="ORF">CKY01_21380</name>
</gene>
<proteinExistence type="predicted"/>
<organism evidence="1 2">
    <name type="scientific">Photorhabdus laumondii subsp. clarkei</name>
    <dbReference type="NCBI Taxonomy" id="2029685"/>
    <lineage>
        <taxon>Bacteria</taxon>
        <taxon>Pseudomonadati</taxon>
        <taxon>Pseudomonadota</taxon>
        <taxon>Gammaproteobacteria</taxon>
        <taxon>Enterobacterales</taxon>
        <taxon>Morganellaceae</taxon>
        <taxon>Photorhabdus</taxon>
    </lineage>
</organism>